<evidence type="ECO:0000256" key="1">
    <source>
        <dbReference type="SAM" id="SignalP"/>
    </source>
</evidence>
<evidence type="ECO:0000313" key="2">
    <source>
        <dbReference type="EMBL" id="MCB2378157.1"/>
    </source>
</evidence>
<evidence type="ECO:0008006" key="4">
    <source>
        <dbReference type="Google" id="ProtNLM"/>
    </source>
</evidence>
<dbReference type="EMBL" id="JAJADQ010000005">
    <property type="protein sequence ID" value="MCB2378157.1"/>
    <property type="molecule type" value="Genomic_DNA"/>
</dbReference>
<feature type="signal peptide" evidence="1">
    <location>
        <begin position="1"/>
        <end position="19"/>
    </location>
</feature>
<organism evidence="2 3">
    <name type="scientific">Hymenobacter nitidus</name>
    <dbReference type="NCBI Taxonomy" id="2880929"/>
    <lineage>
        <taxon>Bacteria</taxon>
        <taxon>Pseudomonadati</taxon>
        <taxon>Bacteroidota</taxon>
        <taxon>Cytophagia</taxon>
        <taxon>Cytophagales</taxon>
        <taxon>Hymenobacteraceae</taxon>
        <taxon>Hymenobacter</taxon>
    </lineage>
</organism>
<dbReference type="Proteomes" id="UP001165297">
    <property type="component" value="Unassembled WGS sequence"/>
</dbReference>
<evidence type="ECO:0000313" key="3">
    <source>
        <dbReference type="Proteomes" id="UP001165297"/>
    </source>
</evidence>
<feature type="chain" id="PRO_5046190247" description="DUF1735 domain-containing protein" evidence="1">
    <location>
        <begin position="20"/>
        <end position="196"/>
    </location>
</feature>
<protein>
    <recommendedName>
        <fullName evidence="4">DUF1735 domain-containing protein</fullName>
    </recommendedName>
</protein>
<keyword evidence="3" id="KW-1185">Reference proteome</keyword>
<accession>A0ABS8ADY8</accession>
<proteinExistence type="predicted"/>
<dbReference type="RefSeq" id="WP_226185568.1">
    <property type="nucleotide sequence ID" value="NZ_JAJADQ010000005.1"/>
</dbReference>
<sequence>MKKIVFGLFLLVASGAGLTSCKEESNMPAPAVESVPAIFPQVNPAKSFFDLNSSKAATSSNPTRPVFEFTIDLGKERDLKVERVEVFKSYRRGAVVSPRVKAGDYSSFPATVSINSKDALQGLSRLSGTTLVPVIPAAGPDAFNNLVLANDAIVFTFDLIVEGGRRIVLAPTNAAGSPTGTQILAPYAAIAVFRNP</sequence>
<reference evidence="2" key="1">
    <citation type="submission" date="2021-10" db="EMBL/GenBank/DDBJ databases">
        <authorList>
            <person name="Dean J.D."/>
            <person name="Kim M.K."/>
            <person name="Newey C.N."/>
            <person name="Stoker T.S."/>
            <person name="Thompson D.W."/>
            <person name="Grose J.H."/>
        </authorList>
    </citation>
    <scope>NUCLEOTIDE SEQUENCE</scope>
    <source>
        <strain evidence="2">BT635</strain>
    </source>
</reference>
<comment type="caution">
    <text evidence="2">The sequence shown here is derived from an EMBL/GenBank/DDBJ whole genome shotgun (WGS) entry which is preliminary data.</text>
</comment>
<name>A0ABS8ADY8_9BACT</name>
<keyword evidence="1" id="KW-0732">Signal</keyword>
<gene>
    <name evidence="2" type="ORF">LGH70_11220</name>
</gene>
<dbReference type="PROSITE" id="PS51257">
    <property type="entry name" value="PROKAR_LIPOPROTEIN"/>
    <property type="match status" value="1"/>
</dbReference>